<keyword evidence="3" id="KW-1185">Reference proteome</keyword>
<protein>
    <submittedName>
        <fullName evidence="2">Uncharacterized protein</fullName>
    </submittedName>
</protein>
<proteinExistence type="predicted"/>
<feature type="region of interest" description="Disordered" evidence="1">
    <location>
        <begin position="52"/>
        <end position="92"/>
    </location>
</feature>
<feature type="compositionally biased region" description="Basic and acidic residues" evidence="1">
    <location>
        <begin position="52"/>
        <end position="62"/>
    </location>
</feature>
<gene>
    <name evidence="2" type="ORF">PY649_20425</name>
</gene>
<comment type="caution">
    <text evidence="2">The sequence shown here is derived from an EMBL/GenBank/DDBJ whole genome shotgun (WGS) entry which is preliminary data.</text>
</comment>
<sequence length="92" mass="10313">MTTLFWTPDEVELKTFSSSSKKTAKGLETLIKIELSVKDTFAIASLLRQLDDASRKQEDAKKPHPKPPTKKSERLALPAPLLRIADHREGSK</sequence>
<evidence type="ECO:0000313" key="2">
    <source>
        <dbReference type="EMBL" id="MDL2401276.1"/>
    </source>
</evidence>
<evidence type="ECO:0000256" key="1">
    <source>
        <dbReference type="SAM" id="MobiDB-lite"/>
    </source>
</evidence>
<organism evidence="2 3">
    <name type="scientific">Rhizobium mayense</name>
    <dbReference type="NCBI Taxonomy" id="1312184"/>
    <lineage>
        <taxon>Bacteria</taxon>
        <taxon>Pseudomonadati</taxon>
        <taxon>Pseudomonadota</taxon>
        <taxon>Alphaproteobacteria</taxon>
        <taxon>Hyphomicrobiales</taxon>
        <taxon>Rhizobiaceae</taxon>
        <taxon>Rhizobium/Agrobacterium group</taxon>
        <taxon>Rhizobium</taxon>
    </lineage>
</organism>
<dbReference type="RefSeq" id="WP_285870469.1">
    <property type="nucleotide sequence ID" value="NZ_JARFYM010000017.1"/>
</dbReference>
<accession>A0ABT7JYC1</accession>
<dbReference type="Proteomes" id="UP001172645">
    <property type="component" value="Unassembled WGS sequence"/>
</dbReference>
<name>A0ABT7JYC1_9HYPH</name>
<dbReference type="EMBL" id="JARFYM010000017">
    <property type="protein sequence ID" value="MDL2401276.1"/>
    <property type="molecule type" value="Genomic_DNA"/>
</dbReference>
<evidence type="ECO:0000313" key="3">
    <source>
        <dbReference type="Proteomes" id="UP001172645"/>
    </source>
</evidence>
<reference evidence="2" key="1">
    <citation type="submission" date="2023-06" db="EMBL/GenBank/DDBJ databases">
        <title>Phylogenetic Diversity of Rhizobium strains.</title>
        <authorList>
            <person name="Moura F.T."/>
            <person name="Helene L.C.F."/>
            <person name="Hungria M."/>
        </authorList>
    </citation>
    <scope>NUCLEOTIDE SEQUENCE</scope>
    <source>
        <strain evidence="2">CCGE526</strain>
    </source>
</reference>